<feature type="domain" description="Thioredoxin" evidence="1">
    <location>
        <begin position="1"/>
        <end position="147"/>
    </location>
</feature>
<dbReference type="GO" id="GO:0007600">
    <property type="term" value="P:sensory perception"/>
    <property type="evidence" value="ECO:0007669"/>
    <property type="project" value="InterPro"/>
</dbReference>
<dbReference type="Proteomes" id="UP000095287">
    <property type="component" value="Unplaced"/>
</dbReference>
<dbReference type="PANTHER" id="PTHR46762:SF1">
    <property type="entry name" value="NUCLEOREDOXIN-LIKE PROTEIN 2"/>
    <property type="match status" value="1"/>
</dbReference>
<dbReference type="Pfam" id="PF13905">
    <property type="entry name" value="Thioredoxin_8"/>
    <property type="match status" value="1"/>
</dbReference>
<dbReference type="SUPFAM" id="SSF52833">
    <property type="entry name" value="Thioredoxin-like"/>
    <property type="match status" value="1"/>
</dbReference>
<sequence length="151" mass="17284">MAEFLKGVELVLNDESKVDAGEHLKGKIVGLYFSAGWCPPCRQFSPKLKRFYDKVKAAGKNFEVIFVSRDREAEDLVEYYEDHHGAWTYLEFGNPKIQELLEKYEIKTIPALRIVKPDGSVIVEDARTQVADKGTDGALELFESWEAFFEM</sequence>
<accession>A0A1I7Y2N3</accession>
<dbReference type="PROSITE" id="PS51352">
    <property type="entry name" value="THIOREDOXIN_2"/>
    <property type="match status" value="1"/>
</dbReference>
<dbReference type="InterPro" id="IPR013766">
    <property type="entry name" value="Thioredoxin_domain"/>
</dbReference>
<dbReference type="WBParaSite" id="L893_g12110.t1">
    <property type="protein sequence ID" value="L893_g12110.t1"/>
    <property type="gene ID" value="L893_g12110"/>
</dbReference>
<proteinExistence type="predicted"/>
<dbReference type="AlphaFoldDB" id="A0A1I7Y2N3"/>
<reference evidence="3" key="1">
    <citation type="submission" date="2016-11" db="UniProtKB">
        <authorList>
            <consortium name="WormBaseParasite"/>
        </authorList>
    </citation>
    <scope>IDENTIFICATION</scope>
</reference>
<evidence type="ECO:0000259" key="1">
    <source>
        <dbReference type="PROSITE" id="PS51352"/>
    </source>
</evidence>
<dbReference type="InterPro" id="IPR012336">
    <property type="entry name" value="Thioredoxin-like_fold"/>
</dbReference>
<keyword evidence="2" id="KW-1185">Reference proteome</keyword>
<dbReference type="PANTHER" id="PTHR46762">
    <property type="entry name" value="NUCLEOREDOXIN-LIKE PROTEIN 2"/>
    <property type="match status" value="1"/>
</dbReference>
<dbReference type="Gene3D" id="3.40.30.10">
    <property type="entry name" value="Glutaredoxin"/>
    <property type="match status" value="1"/>
</dbReference>
<name>A0A1I7Y2N3_9BILA</name>
<organism evidence="2 3">
    <name type="scientific">Steinernema glaseri</name>
    <dbReference type="NCBI Taxonomy" id="37863"/>
    <lineage>
        <taxon>Eukaryota</taxon>
        <taxon>Metazoa</taxon>
        <taxon>Ecdysozoa</taxon>
        <taxon>Nematoda</taxon>
        <taxon>Chromadorea</taxon>
        <taxon>Rhabditida</taxon>
        <taxon>Tylenchina</taxon>
        <taxon>Panagrolaimomorpha</taxon>
        <taxon>Strongyloidoidea</taxon>
        <taxon>Steinernematidae</taxon>
        <taxon>Steinernema</taxon>
    </lineage>
</organism>
<dbReference type="CDD" id="cd02964">
    <property type="entry name" value="TryX_like_family"/>
    <property type="match status" value="1"/>
</dbReference>
<evidence type="ECO:0000313" key="2">
    <source>
        <dbReference type="Proteomes" id="UP000095287"/>
    </source>
</evidence>
<protein>
    <submittedName>
        <fullName evidence="3">Thioredoxin domain-containing protein</fullName>
    </submittedName>
</protein>
<evidence type="ECO:0000313" key="3">
    <source>
        <dbReference type="WBParaSite" id="L893_g12110.t1"/>
    </source>
</evidence>
<dbReference type="InterPro" id="IPR036249">
    <property type="entry name" value="Thioredoxin-like_sf"/>
</dbReference>
<dbReference type="InterPro" id="IPR029519">
    <property type="entry name" value="RdCVF2"/>
</dbReference>
<dbReference type="GO" id="GO:0045494">
    <property type="term" value="P:photoreceptor cell maintenance"/>
    <property type="evidence" value="ECO:0007669"/>
    <property type="project" value="InterPro"/>
</dbReference>